<dbReference type="AlphaFoldDB" id="A0AAN7SLT8"/>
<dbReference type="Proteomes" id="UP001333110">
    <property type="component" value="Unassembled WGS sequence"/>
</dbReference>
<name>A0AAN7SLT8_MYCAM</name>
<reference evidence="1 2" key="1">
    <citation type="journal article" date="2023" name="J. Hered.">
        <title>Chromosome-level genome of the wood stork (Mycteria americana) provides insight into avian chromosome evolution.</title>
        <authorList>
            <person name="Flamio R. Jr."/>
            <person name="Ramstad K.M."/>
        </authorList>
    </citation>
    <scope>NUCLEOTIDE SEQUENCE [LARGE SCALE GENOMIC DNA]</scope>
    <source>
        <strain evidence="1">JAX WOST 10</strain>
    </source>
</reference>
<keyword evidence="2" id="KW-1185">Reference proteome</keyword>
<evidence type="ECO:0000313" key="1">
    <source>
        <dbReference type="EMBL" id="KAK4832263.1"/>
    </source>
</evidence>
<evidence type="ECO:0008006" key="3">
    <source>
        <dbReference type="Google" id="ProtNLM"/>
    </source>
</evidence>
<protein>
    <recommendedName>
        <fullName evidence="3">Rna-directed dna polymerase from mobile element jockey-like</fullName>
    </recommendedName>
</protein>
<proteinExistence type="predicted"/>
<comment type="caution">
    <text evidence="1">The sequence shown here is derived from an EMBL/GenBank/DDBJ whole genome shotgun (WGS) entry which is preliminary data.</text>
</comment>
<accession>A0AAN7SLT8</accession>
<organism evidence="1 2">
    <name type="scientific">Mycteria americana</name>
    <name type="common">Wood stork</name>
    <dbReference type="NCBI Taxonomy" id="33587"/>
    <lineage>
        <taxon>Eukaryota</taxon>
        <taxon>Metazoa</taxon>
        <taxon>Chordata</taxon>
        <taxon>Craniata</taxon>
        <taxon>Vertebrata</taxon>
        <taxon>Euteleostomi</taxon>
        <taxon>Archelosauria</taxon>
        <taxon>Archosauria</taxon>
        <taxon>Dinosauria</taxon>
        <taxon>Saurischia</taxon>
        <taxon>Theropoda</taxon>
        <taxon>Coelurosauria</taxon>
        <taxon>Aves</taxon>
        <taxon>Neognathae</taxon>
        <taxon>Neoaves</taxon>
        <taxon>Aequornithes</taxon>
        <taxon>Ciconiiformes</taxon>
        <taxon>Ciconiidae</taxon>
        <taxon>Mycteria</taxon>
    </lineage>
</organism>
<evidence type="ECO:0000313" key="2">
    <source>
        <dbReference type="Proteomes" id="UP001333110"/>
    </source>
</evidence>
<dbReference type="EMBL" id="JAUNZN010000001">
    <property type="protein sequence ID" value="KAK4832263.1"/>
    <property type="molecule type" value="Genomic_DNA"/>
</dbReference>
<gene>
    <name evidence="1" type="ORF">QYF61_021615</name>
</gene>
<sequence length="100" mass="10819">MTSKIAGVPGKPGVMLRIGGSEYALASQQSNHPHCPVLGTECTLSKFADGTKLSGAVDTPEGWDAIQRDLEKLEKWAHVNLMTFNKAKCRVLQLGWGNPQ</sequence>